<evidence type="ECO:0000313" key="4">
    <source>
        <dbReference type="Proteomes" id="UP000050497"/>
    </source>
</evidence>
<gene>
    <name evidence="3" type="ORF">GA0071312_0587</name>
    <name evidence="2" type="ORF">HLUCCO17_03555</name>
</gene>
<dbReference type="Proteomes" id="UP000050497">
    <property type="component" value="Unassembled WGS sequence"/>
</dbReference>
<dbReference type="EMBL" id="FMBM01000001">
    <property type="protein sequence ID" value="SCC78956.1"/>
    <property type="molecule type" value="Genomic_DNA"/>
</dbReference>
<proteinExistence type="predicted"/>
<dbReference type="GO" id="GO:0046872">
    <property type="term" value="F:metal ion binding"/>
    <property type="evidence" value="ECO:0007669"/>
    <property type="project" value="UniProtKB-KW"/>
</dbReference>
<dbReference type="AlphaFoldDB" id="A0A0P8A401"/>
<feature type="binding site" evidence="1">
    <location>
        <position position="129"/>
    </location>
    <ligand>
        <name>Mg(2+)</name>
        <dbReference type="ChEBI" id="CHEBI:18420"/>
    </ligand>
</feature>
<dbReference type="GO" id="GO:0032259">
    <property type="term" value="P:methylation"/>
    <property type="evidence" value="ECO:0007669"/>
    <property type="project" value="UniProtKB-KW"/>
</dbReference>
<comment type="cofactor">
    <cofactor evidence="1">
        <name>Mg(2+)</name>
        <dbReference type="ChEBI" id="CHEBI:18420"/>
    </cofactor>
</comment>
<keyword evidence="2" id="KW-0489">Methyltransferase</keyword>
<accession>A0A0P8A401</accession>
<reference evidence="2 4" key="1">
    <citation type="submission" date="2015-09" db="EMBL/GenBank/DDBJ databases">
        <title>Identification and resolution of microdiversity through metagenomic sequencing of parallel consortia.</title>
        <authorList>
            <person name="Nelson W.C."/>
            <person name="Romine M.F."/>
            <person name="Lindemann S.R."/>
        </authorList>
    </citation>
    <scope>NUCLEOTIDE SEQUENCE [LARGE SCALE GENOMIC DNA]</scope>
    <source>
        <strain evidence="2">HL-109</strain>
    </source>
</reference>
<evidence type="ECO:0000313" key="3">
    <source>
        <dbReference type="EMBL" id="SCC78956.1"/>
    </source>
</evidence>
<name>A0A0P8A401_9HYPH</name>
<dbReference type="STRING" id="1653334.GA0071312_0587"/>
<dbReference type="Proteomes" id="UP000182800">
    <property type="component" value="Unassembled WGS sequence"/>
</dbReference>
<keyword evidence="1" id="KW-0479">Metal-binding</keyword>
<dbReference type="EMBL" id="LJSX01000003">
    <property type="protein sequence ID" value="KPQ12255.1"/>
    <property type="molecule type" value="Genomic_DNA"/>
</dbReference>
<reference evidence="3 5" key="2">
    <citation type="submission" date="2016-08" db="EMBL/GenBank/DDBJ databases">
        <authorList>
            <person name="Varghese N."/>
            <person name="Submissions Spin"/>
        </authorList>
    </citation>
    <scope>NUCLEOTIDE SEQUENCE [LARGE SCALE GENOMIC DNA]</scope>
    <source>
        <strain evidence="3 5">HL-109</strain>
    </source>
</reference>
<dbReference type="GO" id="GO:0008168">
    <property type="term" value="F:methyltransferase activity"/>
    <property type="evidence" value="ECO:0007669"/>
    <property type="project" value="UniProtKB-KW"/>
</dbReference>
<protein>
    <submittedName>
        <fullName evidence="2">Demethylmenaquinone methyltransferase</fullName>
    </submittedName>
    <submittedName>
        <fullName evidence="3">Regulator of RNase E activity RraA</fullName>
    </submittedName>
</protein>
<dbReference type="Pfam" id="PF03737">
    <property type="entry name" value="RraA-like"/>
    <property type="match status" value="1"/>
</dbReference>
<sequence>MQQELMTALKSVDTPSICNAIEVVQGKRGFDRYTRGTVLSSHANAAPIVGHAITARIAGRTPPAEDPGVIRERRMAYYRMMAEAPRPGIAVVEDVDYPACVGAFWGEVNTTVHKGFGIGGALTNGVMRDLDALPDGFPVIAGSVGPSHAFVHVREIGGAVTVFGLTIHPGELIHADRHGALVIPDDVLPELPKAIAKMQATEEIVLGPARAPNFDFSAFEKAWAAFEKART</sequence>
<comment type="caution">
    <text evidence="2">The sequence shown here is derived from an EMBL/GenBank/DDBJ whole genome shotgun (WGS) entry which is preliminary data.</text>
</comment>
<dbReference type="InterPro" id="IPR036704">
    <property type="entry name" value="RraA/RraA-like_sf"/>
</dbReference>
<keyword evidence="5" id="KW-1185">Reference proteome</keyword>
<dbReference type="CDD" id="cd16841">
    <property type="entry name" value="RraA_family"/>
    <property type="match status" value="1"/>
</dbReference>
<evidence type="ECO:0000256" key="1">
    <source>
        <dbReference type="PIRSR" id="PIRSR605493-1"/>
    </source>
</evidence>
<dbReference type="InterPro" id="IPR005493">
    <property type="entry name" value="RraA/RraA-like"/>
</dbReference>
<dbReference type="RefSeq" id="WP_074444167.1">
    <property type="nucleotide sequence ID" value="NZ_FMBM01000001.1"/>
</dbReference>
<keyword evidence="2" id="KW-0808">Transferase</keyword>
<dbReference type="PATRIC" id="fig|1653334.4.peg.3319"/>
<feature type="binding site" evidence="1">
    <location>
        <position position="128"/>
    </location>
    <ligand>
        <name>substrate</name>
    </ligand>
</feature>
<dbReference type="SUPFAM" id="SSF89562">
    <property type="entry name" value="RraA-like"/>
    <property type="match status" value="1"/>
</dbReference>
<dbReference type="Gene3D" id="3.50.30.40">
    <property type="entry name" value="Ribonuclease E inhibitor RraA/RraA-like"/>
    <property type="match status" value="1"/>
</dbReference>
<evidence type="ECO:0000313" key="2">
    <source>
        <dbReference type="EMBL" id="KPQ12255.1"/>
    </source>
</evidence>
<dbReference type="OrthoDB" id="8912551at2"/>
<keyword evidence="1" id="KW-0460">Magnesium</keyword>
<organism evidence="2 4">
    <name type="scientific">Saliniramus fredricksonii</name>
    <dbReference type="NCBI Taxonomy" id="1653334"/>
    <lineage>
        <taxon>Bacteria</taxon>
        <taxon>Pseudomonadati</taxon>
        <taxon>Pseudomonadota</taxon>
        <taxon>Alphaproteobacteria</taxon>
        <taxon>Hyphomicrobiales</taxon>
        <taxon>Salinarimonadaceae</taxon>
        <taxon>Saliniramus</taxon>
    </lineage>
</organism>
<evidence type="ECO:0000313" key="5">
    <source>
        <dbReference type="Proteomes" id="UP000182800"/>
    </source>
</evidence>